<protein>
    <recommendedName>
        <fullName evidence="5">Metalloprotease</fullName>
    </recommendedName>
</protein>
<keyword evidence="4" id="KW-1185">Reference proteome</keyword>
<keyword evidence="2" id="KW-1133">Transmembrane helix</keyword>
<sequence length="327" mass="33581">MADDNPLDRISSGPAPQGPSPWRANRLPTGSPYSNGLYGTGDVQRRRRLGRAGWLALIAAVALLAGAVGWAAVTKEGAATTGPTAVAPTGTAAAPVPPSVDQIAANAVFTTALVTPASCALPPWSTERAAMQRFSEVALACLESVWALPTMRVELFSSPDGAVPGSDCPPDWKITSFGVCGARNDVLYVNADRMVSSIGNQAGGALQWLGLAAAGQAEVRSGVSADARALIRSAGGDTGPQGFDYAKREHMQGLCLAGTTVGRLVGRGVAAGDLARASEQAGTWSLVGSDNRPVSSATARGWFDRGSQSPTPEVCRAVWTVPVDEVS</sequence>
<evidence type="ECO:0000313" key="3">
    <source>
        <dbReference type="EMBL" id="MDP0400023.1"/>
    </source>
</evidence>
<accession>A0AA90NDP5</accession>
<feature type="region of interest" description="Disordered" evidence="1">
    <location>
        <begin position="1"/>
        <end position="40"/>
    </location>
</feature>
<dbReference type="EMBL" id="JAUTIX010000008">
    <property type="protein sequence ID" value="MDP0400023.1"/>
    <property type="molecule type" value="Genomic_DNA"/>
</dbReference>
<evidence type="ECO:0000313" key="4">
    <source>
        <dbReference type="Proteomes" id="UP001178281"/>
    </source>
</evidence>
<evidence type="ECO:0000256" key="1">
    <source>
        <dbReference type="SAM" id="MobiDB-lite"/>
    </source>
</evidence>
<evidence type="ECO:0008006" key="5">
    <source>
        <dbReference type="Google" id="ProtNLM"/>
    </source>
</evidence>
<evidence type="ECO:0000256" key="2">
    <source>
        <dbReference type="SAM" id="Phobius"/>
    </source>
</evidence>
<keyword evidence="2" id="KW-0812">Transmembrane</keyword>
<keyword evidence="2" id="KW-0472">Membrane</keyword>
<comment type="caution">
    <text evidence="3">The sequence shown here is derived from an EMBL/GenBank/DDBJ whole genome shotgun (WGS) entry which is preliminary data.</text>
</comment>
<name>A0AA90NDP5_9ACTN</name>
<proteinExistence type="predicted"/>
<gene>
    <name evidence="3" type="ORF">Q7X28_19070</name>
</gene>
<dbReference type="RefSeq" id="WP_305112505.1">
    <property type="nucleotide sequence ID" value="NZ_JAUTIX010000008.1"/>
</dbReference>
<organism evidence="3 4">
    <name type="scientific">Tsukamurella strandjordii</name>
    <dbReference type="NCBI Taxonomy" id="147577"/>
    <lineage>
        <taxon>Bacteria</taxon>
        <taxon>Bacillati</taxon>
        <taxon>Actinomycetota</taxon>
        <taxon>Actinomycetes</taxon>
        <taxon>Mycobacteriales</taxon>
        <taxon>Tsukamurellaceae</taxon>
        <taxon>Tsukamurella</taxon>
    </lineage>
</organism>
<dbReference type="Proteomes" id="UP001178281">
    <property type="component" value="Unassembled WGS sequence"/>
</dbReference>
<feature type="transmembrane region" description="Helical" evidence="2">
    <location>
        <begin position="54"/>
        <end position="73"/>
    </location>
</feature>
<reference evidence="3" key="1">
    <citation type="submission" date="2023-08" db="EMBL/GenBank/DDBJ databases">
        <title>The draft genome of Tsukamurella strandjordii strain 050030.</title>
        <authorList>
            <person name="Zhao F."/>
            <person name="Feng Y."/>
            <person name="Zong Z."/>
        </authorList>
    </citation>
    <scope>NUCLEOTIDE SEQUENCE</scope>
    <source>
        <strain evidence="3">050030</strain>
    </source>
</reference>
<dbReference type="AlphaFoldDB" id="A0AA90NDP5"/>